<organism evidence="1 2">
    <name type="scientific">Pistacia atlantica</name>
    <dbReference type="NCBI Taxonomy" id="434234"/>
    <lineage>
        <taxon>Eukaryota</taxon>
        <taxon>Viridiplantae</taxon>
        <taxon>Streptophyta</taxon>
        <taxon>Embryophyta</taxon>
        <taxon>Tracheophyta</taxon>
        <taxon>Spermatophyta</taxon>
        <taxon>Magnoliopsida</taxon>
        <taxon>eudicotyledons</taxon>
        <taxon>Gunneridae</taxon>
        <taxon>Pentapetalae</taxon>
        <taxon>rosids</taxon>
        <taxon>malvids</taxon>
        <taxon>Sapindales</taxon>
        <taxon>Anacardiaceae</taxon>
        <taxon>Pistacia</taxon>
    </lineage>
</organism>
<proteinExistence type="predicted"/>
<name>A0ACC1BG60_9ROSI</name>
<evidence type="ECO:0000313" key="1">
    <source>
        <dbReference type="EMBL" id="KAJ0097933.1"/>
    </source>
</evidence>
<comment type="caution">
    <text evidence="1">The sequence shown here is derived from an EMBL/GenBank/DDBJ whole genome shotgun (WGS) entry which is preliminary data.</text>
</comment>
<dbReference type="EMBL" id="CM047901">
    <property type="protein sequence ID" value="KAJ0097933.1"/>
    <property type="molecule type" value="Genomic_DNA"/>
</dbReference>
<keyword evidence="2" id="KW-1185">Reference proteome</keyword>
<sequence length="79" mass="8781">MRQAGSVLPTLFKAEKVFYIFITCTTNQSIQMPLTKTVKSLAKGILVNSFMEMEGEVLKTLMGEPGYPPIYPIGPLIWA</sequence>
<dbReference type="Proteomes" id="UP001164250">
    <property type="component" value="Chromosome 5"/>
</dbReference>
<gene>
    <name evidence="1" type="ORF">Patl1_27283</name>
</gene>
<evidence type="ECO:0000313" key="2">
    <source>
        <dbReference type="Proteomes" id="UP001164250"/>
    </source>
</evidence>
<accession>A0ACC1BG60</accession>
<reference evidence="2" key="1">
    <citation type="journal article" date="2023" name="G3 (Bethesda)">
        <title>Genome assembly and association tests identify interacting loci associated with vigor, precocity, and sex in interspecific pistachio rootstocks.</title>
        <authorList>
            <person name="Palmer W."/>
            <person name="Jacygrad E."/>
            <person name="Sagayaradj S."/>
            <person name="Cavanaugh K."/>
            <person name="Han R."/>
            <person name="Bertier L."/>
            <person name="Beede B."/>
            <person name="Kafkas S."/>
            <person name="Golino D."/>
            <person name="Preece J."/>
            <person name="Michelmore R."/>
        </authorList>
    </citation>
    <scope>NUCLEOTIDE SEQUENCE [LARGE SCALE GENOMIC DNA]</scope>
</reference>
<protein>
    <submittedName>
        <fullName evidence="1">Uncharacterized protein</fullName>
    </submittedName>
</protein>